<dbReference type="PROSITE" id="PS50235">
    <property type="entry name" value="USP_3"/>
    <property type="match status" value="1"/>
</dbReference>
<evidence type="ECO:0000313" key="7">
    <source>
        <dbReference type="Proteomes" id="UP000008493"/>
    </source>
</evidence>
<dbReference type="InterPro" id="IPR029071">
    <property type="entry name" value="Ubiquitin-like_domsf"/>
</dbReference>
<dbReference type="GeneID" id="18826236"/>
<feature type="region of interest" description="Disordered" evidence="2">
    <location>
        <begin position="1"/>
        <end position="20"/>
    </location>
</feature>
<dbReference type="GO" id="GO:0005829">
    <property type="term" value="C:cytosol"/>
    <property type="evidence" value="ECO:0007669"/>
    <property type="project" value="TreeGrafter"/>
</dbReference>
<dbReference type="OMA" id="YLGQEKW"/>
<dbReference type="PANTHER" id="PTHR24006">
    <property type="entry name" value="UBIQUITIN CARBOXYL-TERMINAL HYDROLASE"/>
    <property type="match status" value="1"/>
</dbReference>
<dbReference type="InterPro" id="IPR050164">
    <property type="entry name" value="Peptidase_C19"/>
</dbReference>
<dbReference type="InterPro" id="IPR028889">
    <property type="entry name" value="USP"/>
</dbReference>
<dbReference type="OrthoDB" id="289038at2759"/>
<evidence type="ECO:0000259" key="3">
    <source>
        <dbReference type="PROSITE" id="PS50053"/>
    </source>
</evidence>
<accession>K5XGZ1</accession>
<feature type="compositionally biased region" description="Basic and acidic residues" evidence="2">
    <location>
        <begin position="437"/>
        <end position="446"/>
    </location>
</feature>
<dbReference type="PROSITE" id="PS50053">
    <property type="entry name" value="UBIQUITIN_2"/>
    <property type="match status" value="1"/>
</dbReference>
<dbReference type="STRING" id="597362.K5XGZ1"/>
<dbReference type="InterPro" id="IPR038765">
    <property type="entry name" value="Papain-like_cys_pep_sf"/>
</dbReference>
<dbReference type="eggNOG" id="KOG1863">
    <property type="taxonomic scope" value="Eukaryota"/>
</dbReference>
<dbReference type="PROSITE" id="PS00972">
    <property type="entry name" value="USP_1"/>
    <property type="match status" value="1"/>
</dbReference>
<dbReference type="HOGENOM" id="CLU_005874_0_0_1"/>
<evidence type="ECO:0000259" key="4">
    <source>
        <dbReference type="PROSITE" id="PS50235"/>
    </source>
</evidence>
<evidence type="ECO:0000256" key="1">
    <source>
        <dbReference type="ARBA" id="ARBA00009085"/>
    </source>
</evidence>
<organism evidence="6 7">
    <name type="scientific">Agaricus bisporus var. burnettii (strain JB137-S8 / ATCC MYA-4627 / FGSC 10392)</name>
    <name type="common">White button mushroom</name>
    <dbReference type="NCBI Taxonomy" id="597362"/>
    <lineage>
        <taxon>Eukaryota</taxon>
        <taxon>Fungi</taxon>
        <taxon>Dikarya</taxon>
        <taxon>Basidiomycota</taxon>
        <taxon>Agaricomycotina</taxon>
        <taxon>Agaricomycetes</taxon>
        <taxon>Agaricomycetidae</taxon>
        <taxon>Agaricales</taxon>
        <taxon>Agaricineae</taxon>
        <taxon>Agaricaceae</taxon>
        <taxon>Agaricus</taxon>
    </lineage>
</organism>
<evidence type="ECO:0000256" key="2">
    <source>
        <dbReference type="SAM" id="MobiDB-lite"/>
    </source>
</evidence>
<keyword evidence="7" id="KW-1185">Reference proteome</keyword>
<evidence type="ECO:0000313" key="6">
    <source>
        <dbReference type="EMBL" id="EKM82542.1"/>
    </source>
</evidence>
<dbReference type="InterPro" id="IPR044743">
    <property type="entry name" value="Ubl_USP48"/>
</dbReference>
<dbReference type="InterPro" id="IPR018200">
    <property type="entry name" value="USP_CS"/>
</dbReference>
<proteinExistence type="inferred from homology"/>
<dbReference type="GO" id="GO:0016579">
    <property type="term" value="P:protein deubiquitination"/>
    <property type="evidence" value="ECO:0007669"/>
    <property type="project" value="InterPro"/>
</dbReference>
<sequence>MPPLRRKRSPTLNKGLQPGESLNRYLVPNNRSQSSLWAWVGSEVSREADITTEHCLMACGLSSRNNFPFCMSKHSALKPRQKSAAHREHEPDRDDVIIISDDEGNNCTKKDCKDNPNCLNYLGQDKWADEESAMSRFFKVATAGHDPTEDNRESELPVGLENLGATCYANASLQVWFRNLTFRRAVYRCVLSQANDSPLFQLQVTFTALQEGSRKVYNPAFLVESLQLRAAEQQDAQEFSKLFMSHLDAEFKKQPVPELRSLVSKQFQGTQVYGTTCDTCHYRSEKITDFLELEIRFDSNCILEDCLAMTLQEEKLTGDDKYHCPQCDELRDATRYTQLSELPPTLHFSLHRFVYDLSTMERRKSKYTISFPTILNMNQFVLKGNHQHEEDNLYELAGILLHKGASAYHGHYEAQVYDIEKRSWFQFNDEVVTKIKSLGDKKKPKDSGITIDEGKPTSSQTKGSSKKRTRIVSEDEMDSSPPKVSLSTNISSRDAYMLIYVRRSERNQTTDTETPAPPEEALSVIHSLNNKHEEDCREYVQKVDLIKEQFMSVRKQIWDICQSWNPTSACDDCVVVSQKFLQNWLAQDCVNLAKSVSSEAKSSSISPPIKPDEDTQVNPDDSLVCKHQMLDPLKAKCFKRVKRDTYHKMMDLTGCRNEPVFSPLEVCRQCVCFEFKERLYIIEHPKLVREFDEISEVDGNAPGFWISKRWLKDWRLSRPKMHIIASKDPAPDSPDYKNDVWCEHDALAVNGANRRKISGQATDFLKILFPSWDPISSDAEYCTVCDAFLHTSREGKRESRRRVEEEKELLKSMYDIAPFSENDEMFAIITNDFYEAWLLWVNNPMDQVRPTHLDNSSFLCEHGLLTLDPNCYSDTHMTATFIRQCDWEVLEKLYDSGPYIGLKRAAPNSSDRFYEPEISVCEECRLKRKTEWVTTDIAVRLLRGKDVKTFPECRPVATYSAKNRTRQSKRLRQARDNEKRRFAVTKKTTVKDVKIKIQESFNIPTICQRLFFRGQELENNDVTLEDLQIFANDIMDLREESEVHEIDSDFEERPVKKQRREAERGFEGTVLSGGINESDLGKNLCLNSTKDPSGDLSQVLDEKTCAVCTLLNALDAAACKICDTPFV</sequence>
<feature type="region of interest" description="Disordered" evidence="2">
    <location>
        <begin position="437"/>
        <end position="486"/>
    </location>
</feature>
<evidence type="ECO:0000259" key="5">
    <source>
        <dbReference type="PROSITE" id="PS51283"/>
    </source>
</evidence>
<dbReference type="InterPro" id="IPR000626">
    <property type="entry name" value="Ubiquitin-like_dom"/>
</dbReference>
<dbReference type="AlphaFoldDB" id="K5XGZ1"/>
<dbReference type="EMBL" id="JH971386">
    <property type="protein sequence ID" value="EKM82542.1"/>
    <property type="molecule type" value="Genomic_DNA"/>
</dbReference>
<dbReference type="Proteomes" id="UP000008493">
    <property type="component" value="Unassembled WGS sequence"/>
</dbReference>
<dbReference type="GO" id="GO:0004197">
    <property type="term" value="F:cysteine-type endopeptidase activity"/>
    <property type="evidence" value="ECO:0007669"/>
    <property type="project" value="InterPro"/>
</dbReference>
<feature type="domain" description="Ubiquitin-like" evidence="3">
    <location>
        <begin position="971"/>
        <end position="1037"/>
    </location>
</feature>
<feature type="domain" description="USP" evidence="4">
    <location>
        <begin position="158"/>
        <end position="503"/>
    </location>
</feature>
<dbReference type="InterPro" id="IPR035927">
    <property type="entry name" value="DUSP-like_sf"/>
</dbReference>
<dbReference type="PROSITE" id="PS00973">
    <property type="entry name" value="USP_2"/>
    <property type="match status" value="1"/>
</dbReference>
<protein>
    <submittedName>
        <fullName evidence="6">Uncharacterized protein</fullName>
    </submittedName>
</protein>
<dbReference type="InterPro" id="IPR001394">
    <property type="entry name" value="Peptidase_C19_UCH"/>
</dbReference>
<feature type="domain" description="DUSP" evidence="5">
    <location>
        <begin position="801"/>
        <end position="906"/>
    </location>
</feature>
<dbReference type="Gene3D" id="3.90.70.10">
    <property type="entry name" value="Cysteine proteinases"/>
    <property type="match status" value="1"/>
</dbReference>
<dbReference type="Pfam" id="PF00240">
    <property type="entry name" value="ubiquitin"/>
    <property type="match status" value="1"/>
</dbReference>
<dbReference type="InParanoid" id="K5XGZ1"/>
<dbReference type="PROSITE" id="PS51283">
    <property type="entry name" value="DUSP"/>
    <property type="match status" value="1"/>
</dbReference>
<dbReference type="InterPro" id="IPR006615">
    <property type="entry name" value="Pept_C19_DUSP"/>
</dbReference>
<dbReference type="Gene3D" id="3.10.20.90">
    <property type="entry name" value="Phosphatidylinositol 3-kinase Catalytic Subunit, Chain A, domain 1"/>
    <property type="match status" value="1"/>
</dbReference>
<reference evidence="7" key="1">
    <citation type="journal article" date="2012" name="Proc. Natl. Acad. Sci. U.S.A.">
        <title>Genome sequence of the button mushroom Agaricus bisporus reveals mechanisms governing adaptation to a humic-rich ecological niche.</title>
        <authorList>
            <person name="Morin E."/>
            <person name="Kohler A."/>
            <person name="Baker A.R."/>
            <person name="Foulongne-Oriol M."/>
            <person name="Lombard V."/>
            <person name="Nagy L.G."/>
            <person name="Ohm R.A."/>
            <person name="Patyshakuliyeva A."/>
            <person name="Brun A."/>
            <person name="Aerts A.L."/>
            <person name="Bailey A.M."/>
            <person name="Billette C."/>
            <person name="Coutinho P.M."/>
            <person name="Deakin G."/>
            <person name="Doddapaneni H."/>
            <person name="Floudas D."/>
            <person name="Grimwood J."/>
            <person name="Hilden K."/>
            <person name="Kuees U."/>
            <person name="LaButti K.M."/>
            <person name="Lapidus A."/>
            <person name="Lindquist E.A."/>
            <person name="Lucas S.M."/>
            <person name="Murat C."/>
            <person name="Riley R.W."/>
            <person name="Salamov A.A."/>
            <person name="Schmutz J."/>
            <person name="Subramanian V."/>
            <person name="Woesten H.A.B."/>
            <person name="Xu J."/>
            <person name="Eastwood D.C."/>
            <person name="Foster G.D."/>
            <person name="Sonnenberg A.S."/>
            <person name="Cullen D."/>
            <person name="de Vries R.P."/>
            <person name="Lundell T."/>
            <person name="Hibbett D.S."/>
            <person name="Henrissat B."/>
            <person name="Burton K.S."/>
            <person name="Kerrigan R.W."/>
            <person name="Challen M.P."/>
            <person name="Grigoriev I.V."/>
            <person name="Martin F."/>
        </authorList>
    </citation>
    <scope>NUCLEOTIDE SEQUENCE [LARGE SCALE GENOMIC DNA]</scope>
    <source>
        <strain evidence="7">JB137-S8 / ATCC MYA-4627 / FGSC 10392</strain>
    </source>
</reference>
<dbReference type="SUPFAM" id="SSF143791">
    <property type="entry name" value="DUSP-like"/>
    <property type="match status" value="1"/>
</dbReference>
<dbReference type="GO" id="GO:0005634">
    <property type="term" value="C:nucleus"/>
    <property type="evidence" value="ECO:0007669"/>
    <property type="project" value="TreeGrafter"/>
</dbReference>
<gene>
    <name evidence="6" type="ORF">AGABI1DRAFT_125004</name>
</gene>
<dbReference type="SUPFAM" id="SSF54001">
    <property type="entry name" value="Cysteine proteinases"/>
    <property type="match status" value="1"/>
</dbReference>
<name>K5XGZ1_AGABU</name>
<dbReference type="GO" id="GO:0004843">
    <property type="term" value="F:cysteine-type deubiquitinase activity"/>
    <property type="evidence" value="ECO:0007669"/>
    <property type="project" value="InterPro"/>
</dbReference>
<dbReference type="Pfam" id="PF00443">
    <property type="entry name" value="UCH"/>
    <property type="match status" value="1"/>
</dbReference>
<dbReference type="CDD" id="cd01795">
    <property type="entry name" value="Ubl_USP48"/>
    <property type="match status" value="1"/>
</dbReference>
<dbReference type="KEGG" id="abp:AGABI1DRAFT125004"/>
<dbReference type="RefSeq" id="XP_007326528.1">
    <property type="nucleotide sequence ID" value="XM_007326466.1"/>
</dbReference>
<comment type="similarity">
    <text evidence="1">Belongs to the peptidase C19 family.</text>
</comment>
<dbReference type="SUPFAM" id="SSF54236">
    <property type="entry name" value="Ubiquitin-like"/>
    <property type="match status" value="1"/>
</dbReference>